<evidence type="ECO:0000256" key="5">
    <source>
        <dbReference type="ARBA" id="ARBA00023015"/>
    </source>
</evidence>
<reference evidence="12" key="1">
    <citation type="journal article" date="2019" name="Int. J. Syst. Evol. Microbiol.">
        <title>The Global Catalogue of Microorganisms (GCM) 10K type strain sequencing project: providing services to taxonomists for standard genome sequencing and annotation.</title>
        <authorList>
            <consortium name="The Broad Institute Genomics Platform"/>
            <consortium name="The Broad Institute Genome Sequencing Center for Infectious Disease"/>
            <person name="Wu L."/>
            <person name="Ma J."/>
        </authorList>
    </citation>
    <scope>NUCLEOTIDE SEQUENCE [LARGE SCALE GENOMIC DNA]</scope>
    <source>
        <strain evidence="12">CGMCC 1.19032</strain>
    </source>
</reference>
<evidence type="ECO:0000256" key="4">
    <source>
        <dbReference type="ARBA" id="ARBA00022695"/>
    </source>
</evidence>
<keyword evidence="4" id="KW-0548">Nucleotidyltransferase</keyword>
<dbReference type="PIRSF" id="PIRSF000774">
    <property type="entry name" value="RpoN"/>
    <property type="match status" value="1"/>
</dbReference>
<name>A0ABV9MV28_9ENTE</name>
<dbReference type="PROSITE" id="PS00717">
    <property type="entry name" value="SIGMA54_1"/>
    <property type="match status" value="1"/>
</dbReference>
<keyword evidence="8" id="KW-0804">Transcription</keyword>
<keyword evidence="12" id="KW-1185">Reference proteome</keyword>
<dbReference type="PANTHER" id="PTHR32248:SF4">
    <property type="entry name" value="RNA POLYMERASE SIGMA-54 FACTOR"/>
    <property type="match status" value="1"/>
</dbReference>
<evidence type="ECO:0000256" key="7">
    <source>
        <dbReference type="ARBA" id="ARBA00023125"/>
    </source>
</evidence>
<evidence type="ECO:0000259" key="10">
    <source>
        <dbReference type="Pfam" id="PF04963"/>
    </source>
</evidence>
<evidence type="ECO:0000313" key="12">
    <source>
        <dbReference type="Proteomes" id="UP001595969"/>
    </source>
</evidence>
<dbReference type="InterPro" id="IPR038709">
    <property type="entry name" value="RpoN_core-bd_sf"/>
</dbReference>
<dbReference type="Pfam" id="PF00309">
    <property type="entry name" value="Sigma54_AID"/>
    <property type="match status" value="1"/>
</dbReference>
<comment type="similarity">
    <text evidence="1">Belongs to the sigma-54 factor family.</text>
</comment>
<keyword evidence="2" id="KW-0240">DNA-directed RNA polymerase</keyword>
<accession>A0ABV9MV28</accession>
<evidence type="ECO:0000256" key="3">
    <source>
        <dbReference type="ARBA" id="ARBA00022679"/>
    </source>
</evidence>
<dbReference type="NCBIfam" id="TIGR02395">
    <property type="entry name" value="rpoN_sigma"/>
    <property type="match status" value="1"/>
</dbReference>
<dbReference type="RefSeq" id="WP_204653163.1">
    <property type="nucleotide sequence ID" value="NZ_JAFBFD010000006.1"/>
</dbReference>
<feature type="domain" description="RNA polymerase sigma factor 54 core-binding" evidence="10">
    <location>
        <begin position="80"/>
        <end position="265"/>
    </location>
</feature>
<dbReference type="PROSITE" id="PS00718">
    <property type="entry name" value="SIGMA54_2"/>
    <property type="match status" value="1"/>
</dbReference>
<sequence>MKFQQQYTQKQKQVQSQKLVLTQQLQQSIQVLQFSSDELNQFVEDQTLENPLLELIDTDFVPQNSISSSAKQEETDYLAQIPSRSHSLFEYLLEQIHLNYRDTYLRSLVLFLVEYIDVNGFLSISLDEAVEITGGTPIQLLDALTLIQQLDPAGVGARDLQECLMLQTERDEHAPALAYIMLEEFFEELVQRKWEVIAKNYQVSLPEVQKIFDYLQHLTATPGAVFDDPKDLYIVPDLTVTTSEQGLVVSSNKNSVRKVTFQQNYFDQMKKNADAQVLAYLNEKQQEFIHLKKMIEQRGDTILRVGEYIVAHQQAFFLNPARPLKPLILKEVAEKLDIHESTVSRAVNGKYLATEFGVFELKSFFSHKLISADGEESSTASVKVALKEIVDLEDKQKPLSDQKIVDALKVKGMNLSRRTVAKYREQLGIPGSSKRKRYE</sequence>
<dbReference type="Gene3D" id="1.10.10.1330">
    <property type="entry name" value="RNA polymerase sigma-54 factor, core-binding domain"/>
    <property type="match status" value="1"/>
</dbReference>
<dbReference type="PANTHER" id="PTHR32248">
    <property type="entry name" value="RNA POLYMERASE SIGMA-54 FACTOR"/>
    <property type="match status" value="1"/>
</dbReference>
<dbReference type="Pfam" id="PF04552">
    <property type="entry name" value="Sigma54_DBD"/>
    <property type="match status" value="1"/>
</dbReference>
<evidence type="ECO:0000313" key="11">
    <source>
        <dbReference type="EMBL" id="MFC4719787.1"/>
    </source>
</evidence>
<comment type="caution">
    <text evidence="11">The sequence shown here is derived from an EMBL/GenBank/DDBJ whole genome shotgun (WGS) entry which is preliminary data.</text>
</comment>
<dbReference type="PROSITE" id="PS50044">
    <property type="entry name" value="SIGMA54_3"/>
    <property type="match status" value="1"/>
</dbReference>
<evidence type="ECO:0000256" key="6">
    <source>
        <dbReference type="ARBA" id="ARBA00023082"/>
    </source>
</evidence>
<organism evidence="11 12">
    <name type="scientific">Enterococcus lemanii</name>
    <dbReference type="NCBI Taxonomy" id="1159752"/>
    <lineage>
        <taxon>Bacteria</taxon>
        <taxon>Bacillati</taxon>
        <taxon>Bacillota</taxon>
        <taxon>Bacilli</taxon>
        <taxon>Lactobacillales</taxon>
        <taxon>Enterococcaceae</taxon>
        <taxon>Enterococcus</taxon>
    </lineage>
</organism>
<proteinExistence type="inferred from homology"/>
<dbReference type="InterPro" id="IPR000394">
    <property type="entry name" value="RNA_pol_sigma_54"/>
</dbReference>
<dbReference type="Pfam" id="PF04963">
    <property type="entry name" value="Sigma54_CBD"/>
    <property type="match status" value="1"/>
</dbReference>
<evidence type="ECO:0000256" key="2">
    <source>
        <dbReference type="ARBA" id="ARBA00022478"/>
    </source>
</evidence>
<dbReference type="InterPro" id="IPR007634">
    <property type="entry name" value="RNA_pol_sigma_54_DNA-bd"/>
</dbReference>
<protein>
    <submittedName>
        <fullName evidence="11">RNA polymerase factor sigma-54</fullName>
    </submittedName>
</protein>
<evidence type="ECO:0000256" key="1">
    <source>
        <dbReference type="ARBA" id="ARBA00008798"/>
    </source>
</evidence>
<keyword evidence="6" id="KW-0731">Sigma factor</keyword>
<dbReference type="Gene3D" id="1.10.10.60">
    <property type="entry name" value="Homeodomain-like"/>
    <property type="match status" value="1"/>
</dbReference>
<keyword evidence="3" id="KW-0808">Transferase</keyword>
<evidence type="ECO:0000256" key="8">
    <source>
        <dbReference type="ARBA" id="ARBA00023163"/>
    </source>
</evidence>
<feature type="domain" description="RNA polymerase sigma factor 54 DNA-binding" evidence="9">
    <location>
        <begin position="279"/>
        <end position="437"/>
    </location>
</feature>
<keyword evidence="5" id="KW-0805">Transcription regulation</keyword>
<dbReference type="InterPro" id="IPR007046">
    <property type="entry name" value="RNA_pol_sigma_54_core-bd"/>
</dbReference>
<dbReference type="EMBL" id="JBHSGS010000046">
    <property type="protein sequence ID" value="MFC4719787.1"/>
    <property type="molecule type" value="Genomic_DNA"/>
</dbReference>
<gene>
    <name evidence="11" type="primary">rpoN</name>
    <name evidence="11" type="ORF">ACFO5I_08590</name>
</gene>
<dbReference type="PRINTS" id="PR00045">
    <property type="entry name" value="SIGMA54FCT"/>
</dbReference>
<evidence type="ECO:0000259" key="9">
    <source>
        <dbReference type="Pfam" id="PF04552"/>
    </source>
</evidence>
<keyword evidence="7" id="KW-0238">DNA-binding</keyword>
<dbReference type="Proteomes" id="UP001595969">
    <property type="component" value="Unassembled WGS sequence"/>
</dbReference>